<dbReference type="VEuPathDB" id="VectorBase:HLOH_040314"/>
<dbReference type="AlphaFoldDB" id="A0A9J6HAE3"/>
<dbReference type="EMBL" id="JABSTR010003123">
    <property type="protein sequence ID" value="KAH9384782.1"/>
    <property type="molecule type" value="Genomic_DNA"/>
</dbReference>
<reference evidence="1 2" key="1">
    <citation type="journal article" date="2020" name="Cell">
        <title>Large-Scale Comparative Analyses of Tick Genomes Elucidate Their Genetic Diversity and Vector Capacities.</title>
        <authorList>
            <consortium name="Tick Genome and Microbiome Consortium (TIGMIC)"/>
            <person name="Jia N."/>
            <person name="Wang J."/>
            <person name="Shi W."/>
            <person name="Du L."/>
            <person name="Sun Y."/>
            <person name="Zhan W."/>
            <person name="Jiang J.F."/>
            <person name="Wang Q."/>
            <person name="Zhang B."/>
            <person name="Ji P."/>
            <person name="Bell-Sakyi L."/>
            <person name="Cui X.M."/>
            <person name="Yuan T.T."/>
            <person name="Jiang B.G."/>
            <person name="Yang W.F."/>
            <person name="Lam T.T."/>
            <person name="Chang Q.C."/>
            <person name="Ding S.J."/>
            <person name="Wang X.J."/>
            <person name="Zhu J.G."/>
            <person name="Ruan X.D."/>
            <person name="Zhao L."/>
            <person name="Wei J.T."/>
            <person name="Ye R.Z."/>
            <person name="Que T.C."/>
            <person name="Du C.H."/>
            <person name="Zhou Y.H."/>
            <person name="Cheng J.X."/>
            <person name="Dai P.F."/>
            <person name="Guo W.B."/>
            <person name="Han X.H."/>
            <person name="Huang E.J."/>
            <person name="Li L.F."/>
            <person name="Wei W."/>
            <person name="Gao Y.C."/>
            <person name="Liu J.Z."/>
            <person name="Shao H.Z."/>
            <person name="Wang X."/>
            <person name="Wang C.C."/>
            <person name="Yang T.C."/>
            <person name="Huo Q.B."/>
            <person name="Li W."/>
            <person name="Chen H.Y."/>
            <person name="Chen S.E."/>
            <person name="Zhou L.G."/>
            <person name="Ni X.B."/>
            <person name="Tian J.H."/>
            <person name="Sheng Y."/>
            <person name="Liu T."/>
            <person name="Pan Y.S."/>
            <person name="Xia L.Y."/>
            <person name="Li J."/>
            <person name="Zhao F."/>
            <person name="Cao W.C."/>
        </authorList>
    </citation>
    <scope>NUCLEOTIDE SEQUENCE [LARGE SCALE GENOMIC DNA]</scope>
    <source>
        <strain evidence="1">HaeL-2018</strain>
    </source>
</reference>
<proteinExistence type="predicted"/>
<evidence type="ECO:0000313" key="2">
    <source>
        <dbReference type="Proteomes" id="UP000821853"/>
    </source>
</evidence>
<evidence type="ECO:0008006" key="3">
    <source>
        <dbReference type="Google" id="ProtNLM"/>
    </source>
</evidence>
<protein>
    <recommendedName>
        <fullName evidence="3">Endonuclease/exonuclease/phosphatase domain-containing protein</fullName>
    </recommendedName>
</protein>
<accession>A0A9J6HAE3</accession>
<dbReference type="InterPro" id="IPR036691">
    <property type="entry name" value="Endo/exonu/phosph_ase_sf"/>
</dbReference>
<organism evidence="1 2">
    <name type="scientific">Haemaphysalis longicornis</name>
    <name type="common">Bush tick</name>
    <dbReference type="NCBI Taxonomy" id="44386"/>
    <lineage>
        <taxon>Eukaryota</taxon>
        <taxon>Metazoa</taxon>
        <taxon>Ecdysozoa</taxon>
        <taxon>Arthropoda</taxon>
        <taxon>Chelicerata</taxon>
        <taxon>Arachnida</taxon>
        <taxon>Acari</taxon>
        <taxon>Parasitiformes</taxon>
        <taxon>Ixodida</taxon>
        <taxon>Ixodoidea</taxon>
        <taxon>Ixodidae</taxon>
        <taxon>Haemaphysalinae</taxon>
        <taxon>Haemaphysalis</taxon>
    </lineage>
</organism>
<dbReference type="SUPFAM" id="SSF56219">
    <property type="entry name" value="DNase I-like"/>
    <property type="match status" value="1"/>
</dbReference>
<gene>
    <name evidence="1" type="ORF">HPB48_026795</name>
</gene>
<comment type="caution">
    <text evidence="1">The sequence shown here is derived from an EMBL/GenBank/DDBJ whole genome shotgun (WGS) entry which is preliminary data.</text>
</comment>
<dbReference type="Proteomes" id="UP000821853">
    <property type="component" value="Unassembled WGS sequence"/>
</dbReference>
<name>A0A9J6HAE3_HAELO</name>
<keyword evidence="2" id="KW-1185">Reference proteome</keyword>
<evidence type="ECO:0000313" key="1">
    <source>
        <dbReference type="EMBL" id="KAH9384782.1"/>
    </source>
</evidence>
<sequence length="85" mass="9265">MATNHTATTVKPRSDLTVWQWNCHSYDNRAVLQQHVAAVNKKSDVIMLQETVTKAPSLPGYKAHISPAEDGVCAPLSAKAHLRGT</sequence>